<dbReference type="InterPro" id="IPR051457">
    <property type="entry name" value="2-oxoacid:Fd_oxidoreductase"/>
</dbReference>
<comment type="caution">
    <text evidence="3">The sequence shown here is derived from an EMBL/GenBank/DDBJ whole genome shotgun (WGS) entry which is preliminary data.</text>
</comment>
<reference evidence="3 4" key="1">
    <citation type="submission" date="2018-08" db="EMBL/GenBank/DDBJ databases">
        <title>A genome reference for cultivated species of the human gut microbiota.</title>
        <authorList>
            <person name="Zou Y."/>
            <person name="Xue W."/>
            <person name="Luo G."/>
        </authorList>
    </citation>
    <scope>NUCLEOTIDE SEQUENCE [LARGE SCALE GENOMIC DNA]</scope>
    <source>
        <strain evidence="3 4">AF19-21</strain>
    </source>
</reference>
<dbReference type="PANTHER" id="PTHR48084:SF3">
    <property type="entry name" value="SUBUNIT OF PYRUVATE:FLAVODOXIN OXIDOREDUCTASE"/>
    <property type="match status" value="1"/>
</dbReference>
<dbReference type="AlphaFoldDB" id="A0A3E2WZ85"/>
<feature type="domain" description="Thiamine pyrophosphate enzyme TPP-binding" evidence="2">
    <location>
        <begin position="55"/>
        <end position="205"/>
    </location>
</feature>
<evidence type="ECO:0000313" key="4">
    <source>
        <dbReference type="Proteomes" id="UP000261111"/>
    </source>
</evidence>
<dbReference type="GeneID" id="93334657"/>
<name>A0A3E2WZ85_9FIRM</name>
<protein>
    <submittedName>
        <fullName evidence="3">2-oxoglutarate oxidoreductase</fullName>
    </submittedName>
</protein>
<dbReference type="PANTHER" id="PTHR48084">
    <property type="entry name" value="2-OXOGLUTARATE OXIDOREDUCTASE SUBUNIT KORB-RELATED"/>
    <property type="match status" value="1"/>
</dbReference>
<sequence length="246" mass="26574">MRMIAPETVTFAHSAFCPGCGHGLAVRLIAEVAQEMELSEKLITVVDVACGSLNINSWRFDTIMAAHGRPIPTAIGIKKVRKENPVLAYLGDGAAYAIGMAEMMHAGIRNDNIITIVINNSLFGMTGGQCAPTSLPGQVTTSTPHGKNPDQWGKPFKIEDAFSGLDIAYLARGSMADAKGITVSRKYIKKAFEKHMDGEGFCLVELLSPCPTNLNMTPVKCAQRINEEMIKYFPLGEFKDQGGHAS</sequence>
<keyword evidence="1" id="KW-0560">Oxidoreductase</keyword>
<dbReference type="GO" id="GO:0045333">
    <property type="term" value="P:cellular respiration"/>
    <property type="evidence" value="ECO:0007669"/>
    <property type="project" value="UniProtKB-ARBA"/>
</dbReference>
<evidence type="ECO:0000256" key="1">
    <source>
        <dbReference type="ARBA" id="ARBA00023002"/>
    </source>
</evidence>
<accession>A0A3E2WZ85</accession>
<evidence type="ECO:0000313" key="3">
    <source>
        <dbReference type="EMBL" id="RGC33002.1"/>
    </source>
</evidence>
<dbReference type="SUPFAM" id="SSF52518">
    <property type="entry name" value="Thiamin diphosphate-binding fold (THDP-binding)"/>
    <property type="match status" value="1"/>
</dbReference>
<dbReference type="GO" id="GO:0016625">
    <property type="term" value="F:oxidoreductase activity, acting on the aldehyde or oxo group of donors, iron-sulfur protein as acceptor"/>
    <property type="evidence" value="ECO:0007669"/>
    <property type="project" value="UniProtKB-ARBA"/>
</dbReference>
<dbReference type="Proteomes" id="UP000261111">
    <property type="component" value="Unassembled WGS sequence"/>
</dbReference>
<organism evidence="3 4">
    <name type="scientific">Hungatella hathewayi</name>
    <dbReference type="NCBI Taxonomy" id="154046"/>
    <lineage>
        <taxon>Bacteria</taxon>
        <taxon>Bacillati</taxon>
        <taxon>Bacillota</taxon>
        <taxon>Clostridia</taxon>
        <taxon>Lachnospirales</taxon>
        <taxon>Lachnospiraceae</taxon>
        <taxon>Hungatella</taxon>
    </lineage>
</organism>
<gene>
    <name evidence="3" type="ORF">DWX41_08000</name>
</gene>
<dbReference type="GO" id="GO:0030976">
    <property type="term" value="F:thiamine pyrophosphate binding"/>
    <property type="evidence" value="ECO:0007669"/>
    <property type="project" value="InterPro"/>
</dbReference>
<dbReference type="RefSeq" id="WP_025657022.1">
    <property type="nucleotide sequence ID" value="NZ_QVIA01000007.1"/>
</dbReference>
<dbReference type="InterPro" id="IPR029061">
    <property type="entry name" value="THDP-binding"/>
</dbReference>
<evidence type="ECO:0000259" key="2">
    <source>
        <dbReference type="Pfam" id="PF02775"/>
    </source>
</evidence>
<proteinExistence type="predicted"/>
<dbReference type="Pfam" id="PF02775">
    <property type="entry name" value="TPP_enzyme_C"/>
    <property type="match status" value="1"/>
</dbReference>
<dbReference type="Gene3D" id="3.40.50.970">
    <property type="match status" value="1"/>
</dbReference>
<dbReference type="EMBL" id="QVIA01000007">
    <property type="protein sequence ID" value="RGC33002.1"/>
    <property type="molecule type" value="Genomic_DNA"/>
</dbReference>
<dbReference type="InterPro" id="IPR011766">
    <property type="entry name" value="TPP_enzyme_TPP-bd"/>
</dbReference>